<comment type="caution">
    <text evidence="4">The sequence shown here is derived from an EMBL/GenBank/DDBJ whole genome shotgun (WGS) entry which is preliminary data.</text>
</comment>
<evidence type="ECO:0000313" key="4">
    <source>
        <dbReference type="EMBL" id="MDQ0174824.1"/>
    </source>
</evidence>
<dbReference type="SUPFAM" id="SSF56529">
    <property type="entry name" value="FAH"/>
    <property type="match status" value="1"/>
</dbReference>
<name>A0ABT9WNK7_9BACI</name>
<dbReference type="InterPro" id="IPR011234">
    <property type="entry name" value="Fumarylacetoacetase-like_C"/>
</dbReference>
<keyword evidence="2" id="KW-0479">Metal-binding</keyword>
<evidence type="ECO:0000259" key="3">
    <source>
        <dbReference type="Pfam" id="PF01557"/>
    </source>
</evidence>
<evidence type="ECO:0000256" key="2">
    <source>
        <dbReference type="ARBA" id="ARBA00022723"/>
    </source>
</evidence>
<dbReference type="InterPro" id="IPR051121">
    <property type="entry name" value="FAH"/>
</dbReference>
<dbReference type="Pfam" id="PF01557">
    <property type="entry name" value="FAA_hydrolase"/>
    <property type="match status" value="1"/>
</dbReference>
<protein>
    <submittedName>
        <fullName evidence="4">2-keto-4-pentenoate hydratase/2-oxohepta-3-ene-1,7-dioic acid hydratase in catechol pathway</fullName>
    </submittedName>
</protein>
<dbReference type="Proteomes" id="UP001223586">
    <property type="component" value="Unassembled WGS sequence"/>
</dbReference>
<proteinExistence type="inferred from homology"/>
<dbReference type="EMBL" id="JAUSTT010000003">
    <property type="protein sequence ID" value="MDQ0174824.1"/>
    <property type="molecule type" value="Genomic_DNA"/>
</dbReference>
<organism evidence="4 5">
    <name type="scientific">Bacillus chungangensis</name>
    <dbReference type="NCBI Taxonomy" id="587633"/>
    <lineage>
        <taxon>Bacteria</taxon>
        <taxon>Bacillati</taxon>
        <taxon>Bacillota</taxon>
        <taxon>Bacilli</taxon>
        <taxon>Bacillales</taxon>
        <taxon>Bacillaceae</taxon>
        <taxon>Bacillus</taxon>
    </lineage>
</organism>
<feature type="domain" description="Fumarylacetoacetase-like C-terminal" evidence="3">
    <location>
        <begin position="144"/>
        <end position="315"/>
    </location>
</feature>
<dbReference type="PANTHER" id="PTHR42796:SF4">
    <property type="entry name" value="FUMARYLACETOACETATE HYDROLASE DOMAIN-CONTAINING PROTEIN 2A"/>
    <property type="match status" value="1"/>
</dbReference>
<accession>A0ABT9WNK7</accession>
<dbReference type="Gene3D" id="3.90.850.10">
    <property type="entry name" value="Fumarylacetoacetase-like, C-terminal domain"/>
    <property type="match status" value="1"/>
</dbReference>
<dbReference type="InterPro" id="IPR036663">
    <property type="entry name" value="Fumarylacetoacetase_C_sf"/>
</dbReference>
<gene>
    <name evidence="4" type="ORF">J2S08_000658</name>
</gene>
<comment type="similarity">
    <text evidence="1">Belongs to the FAH family.</text>
</comment>
<evidence type="ECO:0000313" key="5">
    <source>
        <dbReference type="Proteomes" id="UP001223586"/>
    </source>
</evidence>
<reference evidence="4 5" key="1">
    <citation type="submission" date="2023-07" db="EMBL/GenBank/DDBJ databases">
        <title>Genomic Encyclopedia of Type Strains, Phase IV (KMG-IV): sequencing the most valuable type-strain genomes for metagenomic binning, comparative biology and taxonomic classification.</title>
        <authorList>
            <person name="Goeker M."/>
        </authorList>
    </citation>
    <scope>NUCLEOTIDE SEQUENCE [LARGE SCALE GENOMIC DNA]</scope>
    <source>
        <strain evidence="4 5">DSM 23837</strain>
    </source>
</reference>
<dbReference type="RefSeq" id="WP_307226624.1">
    <property type="nucleotide sequence ID" value="NZ_JAUSTT010000003.1"/>
</dbReference>
<sequence>MKLVTFQTKNSTEMMFGFVFRQKYVISFHTMILKTGNPIHCLHNMNLYLHHLPMSHQYAEELYSYADDFFENINQDDIHCIHDVRLLPPIPSVPALLDFGLSPRHLKNSAINMVQKEYTWPLNVILKAFMARKLRGEHAKPNFRYYKCNHNAIIGNGDTIHWPSFTSYLDIEPELAIVIGKDSTIAGYTIFNDSSARDVQIADFLSLTGPAKSKDFNASKGIGPYLVTPDEIDDPLKLEVKVRIGNRLHWKGSTSEYTAHPLDVVDFVRSIFTPLPGTIIGMGTIPDCCAIETDEWLLPSDQIEISFSKLGTLTQYIPDCIEIKNKSRWPNRVDLISTKKREEIGSCP</sequence>
<evidence type="ECO:0000256" key="1">
    <source>
        <dbReference type="ARBA" id="ARBA00010211"/>
    </source>
</evidence>
<dbReference type="PANTHER" id="PTHR42796">
    <property type="entry name" value="FUMARYLACETOACETATE HYDROLASE DOMAIN-CONTAINING PROTEIN 2A-RELATED"/>
    <property type="match status" value="1"/>
</dbReference>
<keyword evidence="5" id="KW-1185">Reference proteome</keyword>